<organism evidence="3 4">
    <name type="scientific">Lederbergia citrea</name>
    <dbReference type="NCBI Taxonomy" id="2833581"/>
    <lineage>
        <taxon>Bacteria</taxon>
        <taxon>Bacillati</taxon>
        <taxon>Bacillota</taxon>
        <taxon>Bacilli</taxon>
        <taxon>Bacillales</taxon>
        <taxon>Bacillaceae</taxon>
        <taxon>Lederbergia</taxon>
    </lineage>
</organism>
<feature type="region of interest" description="Disordered" evidence="1">
    <location>
        <begin position="156"/>
        <end position="199"/>
    </location>
</feature>
<sequence length="199" mass="22143">MRNALFLLLFLLLMSACQQKNTQHQNNMDVMPQGVSVKDSHIDVRDRSDMVDEQRAQYLADLAGDIPNVRNATGLVIGNIAIVGIDVDPNVDRSKVGTIKYAVSESLRHDPQGVGAMVVADPDVNARLIEMRREISAGKPIQGIMNELSAMIGRLMPDVPLPENGKNPQNATERPKDEMNRSNDRELEMEQKDQSNQQK</sequence>
<dbReference type="PROSITE" id="PS51257">
    <property type="entry name" value="PROKAR_LIPOPROTEIN"/>
    <property type="match status" value="1"/>
</dbReference>
<accession>A0A942ULK4</accession>
<evidence type="ECO:0000256" key="1">
    <source>
        <dbReference type="SAM" id="MobiDB-lite"/>
    </source>
</evidence>
<dbReference type="AlphaFoldDB" id="A0A942ULK4"/>
<name>A0A942ULK4_9BACI</name>
<evidence type="ECO:0000256" key="2">
    <source>
        <dbReference type="SAM" id="SignalP"/>
    </source>
</evidence>
<keyword evidence="3" id="KW-0449">Lipoprotein</keyword>
<evidence type="ECO:0000313" key="3">
    <source>
        <dbReference type="EMBL" id="MBS4221492.1"/>
    </source>
</evidence>
<dbReference type="Proteomes" id="UP000676456">
    <property type="component" value="Unassembled WGS sequence"/>
</dbReference>
<reference evidence="3 4" key="1">
    <citation type="submission" date="2021-05" db="EMBL/GenBank/DDBJ databases">
        <title>Novel Bacillus species.</title>
        <authorList>
            <person name="Liu G."/>
        </authorList>
    </citation>
    <scope>NUCLEOTIDE SEQUENCE [LARGE SCALE GENOMIC DNA]</scope>
    <source>
        <strain evidence="3 4">FJAT-49682</strain>
    </source>
</reference>
<dbReference type="RefSeq" id="WP_213096509.1">
    <property type="nucleotide sequence ID" value="NZ_JAGYPH010000001.1"/>
</dbReference>
<evidence type="ECO:0000313" key="4">
    <source>
        <dbReference type="Proteomes" id="UP000676456"/>
    </source>
</evidence>
<proteinExistence type="predicted"/>
<feature type="compositionally biased region" description="Basic and acidic residues" evidence="1">
    <location>
        <begin position="173"/>
        <end position="193"/>
    </location>
</feature>
<gene>
    <name evidence="3" type="ORF">KHA91_01815</name>
</gene>
<protein>
    <submittedName>
        <fullName evidence="3">YhcN/YlaJ family sporulation lipoprotein</fullName>
    </submittedName>
</protein>
<dbReference type="InterPro" id="IPR019076">
    <property type="entry name" value="Spore_lipoprot_YhcN/YlaJ-like"/>
</dbReference>
<dbReference type="GO" id="GO:0030435">
    <property type="term" value="P:sporulation resulting in formation of a cellular spore"/>
    <property type="evidence" value="ECO:0007669"/>
    <property type="project" value="InterPro"/>
</dbReference>
<dbReference type="InterPro" id="IPR014247">
    <property type="entry name" value="Spore_lipoprot_YhcN/YlaJ"/>
</dbReference>
<keyword evidence="2" id="KW-0732">Signal</keyword>
<dbReference type="EMBL" id="JAGYPN010000001">
    <property type="protein sequence ID" value="MBS4221492.1"/>
    <property type="molecule type" value="Genomic_DNA"/>
</dbReference>
<feature type="chain" id="PRO_5039268403" evidence="2">
    <location>
        <begin position="20"/>
        <end position="199"/>
    </location>
</feature>
<feature type="signal peptide" evidence="2">
    <location>
        <begin position="1"/>
        <end position="19"/>
    </location>
</feature>
<comment type="caution">
    <text evidence="3">The sequence shown here is derived from an EMBL/GenBank/DDBJ whole genome shotgun (WGS) entry which is preliminary data.</text>
</comment>
<dbReference type="Pfam" id="PF09580">
    <property type="entry name" value="Spore_YhcN_YlaJ"/>
    <property type="match status" value="1"/>
</dbReference>
<dbReference type="NCBIfam" id="TIGR02898">
    <property type="entry name" value="spore_YhcN_YlaJ"/>
    <property type="match status" value="1"/>
</dbReference>
<keyword evidence="4" id="KW-1185">Reference proteome</keyword>